<sequence>MSYKTFRGVKNCCYIVLSVLCGLPTGLLLGPGVRLRPVLPHLVRGALHTHVEHERVLYEVILELLRPLSVRPVLRSLRLVLQPHPGPE</sequence>
<evidence type="ECO:0000313" key="3">
    <source>
        <dbReference type="Proteomes" id="UP001162483"/>
    </source>
</evidence>
<keyword evidence="1" id="KW-1133">Transmembrane helix</keyword>
<evidence type="ECO:0000256" key="1">
    <source>
        <dbReference type="SAM" id="Phobius"/>
    </source>
</evidence>
<keyword evidence="1" id="KW-0812">Transmembrane</keyword>
<evidence type="ECO:0000313" key="2">
    <source>
        <dbReference type="EMBL" id="CAI9603312.1"/>
    </source>
</evidence>
<protein>
    <recommendedName>
        <fullName evidence="4">Secreted protein</fullName>
    </recommendedName>
</protein>
<reference evidence="2" key="1">
    <citation type="submission" date="2023-05" db="EMBL/GenBank/DDBJ databases">
        <authorList>
            <person name="Stuckert A."/>
        </authorList>
    </citation>
    <scope>NUCLEOTIDE SEQUENCE</scope>
</reference>
<organism evidence="2 3">
    <name type="scientific">Staurois parvus</name>
    <dbReference type="NCBI Taxonomy" id="386267"/>
    <lineage>
        <taxon>Eukaryota</taxon>
        <taxon>Metazoa</taxon>
        <taxon>Chordata</taxon>
        <taxon>Craniata</taxon>
        <taxon>Vertebrata</taxon>
        <taxon>Euteleostomi</taxon>
        <taxon>Amphibia</taxon>
        <taxon>Batrachia</taxon>
        <taxon>Anura</taxon>
        <taxon>Neobatrachia</taxon>
        <taxon>Ranoidea</taxon>
        <taxon>Ranidae</taxon>
        <taxon>Staurois</taxon>
    </lineage>
</organism>
<accession>A0ABN9G1X9</accession>
<proteinExistence type="predicted"/>
<gene>
    <name evidence="2" type="ORF">SPARVUS_LOCUS13286979</name>
</gene>
<dbReference type="Proteomes" id="UP001162483">
    <property type="component" value="Unassembled WGS sequence"/>
</dbReference>
<name>A0ABN9G1X9_9NEOB</name>
<feature type="transmembrane region" description="Helical" evidence="1">
    <location>
        <begin position="12"/>
        <end position="33"/>
    </location>
</feature>
<dbReference type="EMBL" id="CATNWA010017822">
    <property type="protein sequence ID" value="CAI9603312.1"/>
    <property type="molecule type" value="Genomic_DNA"/>
</dbReference>
<keyword evidence="1" id="KW-0472">Membrane</keyword>
<keyword evidence="3" id="KW-1185">Reference proteome</keyword>
<evidence type="ECO:0008006" key="4">
    <source>
        <dbReference type="Google" id="ProtNLM"/>
    </source>
</evidence>
<comment type="caution">
    <text evidence="2">The sequence shown here is derived from an EMBL/GenBank/DDBJ whole genome shotgun (WGS) entry which is preliminary data.</text>
</comment>